<name>A0A4U8QCM4_9FIRM</name>
<accession>A0A4U8QCM4</accession>
<feature type="transmembrane region" description="Helical" evidence="6">
    <location>
        <begin position="106"/>
        <end position="125"/>
    </location>
</feature>
<keyword evidence="4 6" id="KW-1133">Transmembrane helix</keyword>
<evidence type="ECO:0000256" key="3">
    <source>
        <dbReference type="ARBA" id="ARBA00022692"/>
    </source>
</evidence>
<dbReference type="InterPro" id="IPR036259">
    <property type="entry name" value="MFS_trans_sf"/>
</dbReference>
<feature type="transmembrane region" description="Helical" evidence="6">
    <location>
        <begin position="356"/>
        <end position="379"/>
    </location>
</feature>
<evidence type="ECO:0000313" key="7">
    <source>
        <dbReference type="EMBL" id="TLD02479.1"/>
    </source>
</evidence>
<comment type="caution">
    <text evidence="7">The sequence shown here is derived from an EMBL/GenBank/DDBJ whole genome shotgun (WGS) entry which is preliminary data.</text>
</comment>
<keyword evidence="2" id="KW-0813">Transport</keyword>
<keyword evidence="3 6" id="KW-0812">Transmembrane</keyword>
<feature type="transmembrane region" description="Helical" evidence="6">
    <location>
        <begin position="385"/>
        <end position="403"/>
    </location>
</feature>
<organism evidence="7 8">
    <name type="scientific">Robinsoniella peoriensis</name>
    <dbReference type="NCBI Taxonomy" id="180332"/>
    <lineage>
        <taxon>Bacteria</taxon>
        <taxon>Bacillati</taxon>
        <taxon>Bacillota</taxon>
        <taxon>Clostridia</taxon>
        <taxon>Lachnospirales</taxon>
        <taxon>Lachnospiraceae</taxon>
        <taxon>Robinsoniella</taxon>
    </lineage>
</organism>
<evidence type="ECO:0000256" key="4">
    <source>
        <dbReference type="ARBA" id="ARBA00022989"/>
    </source>
</evidence>
<feature type="transmembrane region" description="Helical" evidence="6">
    <location>
        <begin position="48"/>
        <end position="71"/>
    </location>
</feature>
<feature type="transmembrane region" description="Helical" evidence="6">
    <location>
        <begin position="12"/>
        <end position="36"/>
    </location>
</feature>
<feature type="transmembrane region" description="Helical" evidence="6">
    <location>
        <begin position="232"/>
        <end position="251"/>
    </location>
</feature>
<protein>
    <submittedName>
        <fullName evidence="7">Sugar (Glycoside-Pentoside-Hexuronide) transporter</fullName>
    </submittedName>
</protein>
<dbReference type="InterPro" id="IPR024671">
    <property type="entry name" value="Atg22-like"/>
</dbReference>
<feature type="transmembrane region" description="Helical" evidence="6">
    <location>
        <begin position="177"/>
        <end position="197"/>
    </location>
</feature>
<gene>
    <name evidence="7" type="ORF">DSM106044_00609</name>
</gene>
<dbReference type="Proteomes" id="UP000306509">
    <property type="component" value="Unassembled WGS sequence"/>
</dbReference>
<evidence type="ECO:0000256" key="2">
    <source>
        <dbReference type="ARBA" id="ARBA00022448"/>
    </source>
</evidence>
<dbReference type="AlphaFoldDB" id="A0A4U8QCM4"/>
<reference evidence="7 8" key="1">
    <citation type="journal article" date="2019" name="Anaerobe">
        <title>Detection of Robinsoniella peoriensis in multiple bone samples of a trauma patient.</title>
        <authorList>
            <person name="Schrottner P."/>
            <person name="Hartwich K."/>
            <person name="Bunk B."/>
            <person name="Schober I."/>
            <person name="Helbig S."/>
            <person name="Rudolph W.W."/>
            <person name="Gunzer F."/>
        </authorList>
    </citation>
    <scope>NUCLEOTIDE SEQUENCE [LARGE SCALE GENOMIC DNA]</scope>
    <source>
        <strain evidence="7 8">DSM 106044</strain>
    </source>
</reference>
<dbReference type="Gene3D" id="1.20.1250.20">
    <property type="entry name" value="MFS general substrate transporter like domains"/>
    <property type="match status" value="1"/>
</dbReference>
<keyword evidence="5 6" id="KW-0472">Membrane</keyword>
<dbReference type="InterPro" id="IPR050495">
    <property type="entry name" value="ATG22/LtaA_families"/>
</dbReference>
<dbReference type="GO" id="GO:0012505">
    <property type="term" value="C:endomembrane system"/>
    <property type="evidence" value="ECO:0007669"/>
    <property type="project" value="UniProtKB-SubCell"/>
</dbReference>
<dbReference type="PANTHER" id="PTHR23519">
    <property type="entry name" value="AUTOPHAGY-RELATED PROTEIN 22"/>
    <property type="match status" value="1"/>
</dbReference>
<dbReference type="Pfam" id="PF11700">
    <property type="entry name" value="ATG22"/>
    <property type="match status" value="1"/>
</dbReference>
<feature type="transmembrane region" description="Helical" evidence="6">
    <location>
        <begin position="83"/>
        <end position="100"/>
    </location>
</feature>
<proteinExistence type="predicted"/>
<evidence type="ECO:0000256" key="5">
    <source>
        <dbReference type="ARBA" id="ARBA00023136"/>
    </source>
</evidence>
<sequence>MKFKLTALEKQWILYDVGNSAFILLVSTIIPIYFNYLADNANISSVNYLAYWGYAASISTILVALIGPIAGTISDTRSYKKKFFILSIGVGIAGCIILGFLHSWIWFLGIFIITKVGYSSANIFYDSMLTDITVSERMDRVSSHGYAWGYIGSCIPFIASLGLVLGAGKLGLTMTQAMAMAFCIVAVWWLVSSLPLIKNYRQIHYVEKSGNAAKESFGRLFRTLKDMKRQKHIFMFLLAFFFYIDGVYTIIDMATAYGTSLGLDTTGLLLALLLTQIVAFPCVLIFARIAQKQDTTRLISICIVAYLGITLFAMQLDSQLEFWILAICVGMFQGTVQALSRSFFAKIIPPDKSGEYFGILDICGKGASFLGTTLVSIISQITGKVNLGVGALAIMFILGFVFFRRAVRLTKELQSSQSEPDTMTTTS</sequence>
<keyword evidence="8" id="KW-1185">Reference proteome</keyword>
<evidence type="ECO:0000256" key="6">
    <source>
        <dbReference type="SAM" id="Phobius"/>
    </source>
</evidence>
<evidence type="ECO:0000313" key="8">
    <source>
        <dbReference type="Proteomes" id="UP000306509"/>
    </source>
</evidence>
<evidence type="ECO:0000256" key="1">
    <source>
        <dbReference type="ARBA" id="ARBA00004127"/>
    </source>
</evidence>
<dbReference type="PANTHER" id="PTHR23519:SF1">
    <property type="entry name" value="AUTOPHAGY-RELATED PROTEIN 22"/>
    <property type="match status" value="1"/>
</dbReference>
<dbReference type="EMBL" id="QGQD01000014">
    <property type="protein sequence ID" value="TLD02479.1"/>
    <property type="molecule type" value="Genomic_DNA"/>
</dbReference>
<feature type="transmembrane region" description="Helical" evidence="6">
    <location>
        <begin position="298"/>
        <end position="316"/>
    </location>
</feature>
<feature type="transmembrane region" description="Helical" evidence="6">
    <location>
        <begin position="266"/>
        <end position="286"/>
    </location>
</feature>
<feature type="transmembrane region" description="Helical" evidence="6">
    <location>
        <begin position="146"/>
        <end position="165"/>
    </location>
</feature>
<feature type="transmembrane region" description="Helical" evidence="6">
    <location>
        <begin position="322"/>
        <end position="344"/>
    </location>
</feature>
<comment type="subcellular location">
    <subcellularLocation>
        <location evidence="1">Endomembrane system</location>
        <topology evidence="1">Multi-pass membrane protein</topology>
    </subcellularLocation>
</comment>
<dbReference type="SUPFAM" id="SSF103473">
    <property type="entry name" value="MFS general substrate transporter"/>
    <property type="match status" value="1"/>
</dbReference>
<dbReference type="RefSeq" id="WP_138001754.1">
    <property type="nucleotide sequence ID" value="NZ_QGQD01000014.1"/>
</dbReference>